<proteinExistence type="predicted"/>
<evidence type="ECO:0000259" key="5">
    <source>
        <dbReference type="PROSITE" id="PS51118"/>
    </source>
</evidence>
<dbReference type="InterPro" id="IPR002577">
    <property type="entry name" value="HTH_HxlR"/>
</dbReference>
<dbReference type="Pfam" id="PF01638">
    <property type="entry name" value="HxlR"/>
    <property type="match status" value="1"/>
</dbReference>
<feature type="non-terminal residue" evidence="6">
    <location>
        <position position="195"/>
    </location>
</feature>
<evidence type="ECO:0000313" key="6">
    <source>
        <dbReference type="EMBL" id="EQD46945.1"/>
    </source>
</evidence>
<dbReference type="InterPro" id="IPR036390">
    <property type="entry name" value="WH_DNA-bd_sf"/>
</dbReference>
<evidence type="ECO:0000256" key="3">
    <source>
        <dbReference type="ARBA" id="ARBA00023163"/>
    </source>
</evidence>
<feature type="domain" description="HTH hxlR-type" evidence="5">
    <location>
        <begin position="1"/>
        <end position="91"/>
    </location>
</feature>
<name>T1AXY8_9ZZZZ</name>
<reference evidence="6" key="2">
    <citation type="journal article" date="2014" name="ISME J.">
        <title>Microbial stratification in low pH oxic and suboxic macroscopic growths along an acid mine drainage.</title>
        <authorList>
            <person name="Mendez-Garcia C."/>
            <person name="Mesa V."/>
            <person name="Sprenger R.R."/>
            <person name="Richter M."/>
            <person name="Diez M.S."/>
            <person name="Solano J."/>
            <person name="Bargiela R."/>
            <person name="Golyshina O.V."/>
            <person name="Manteca A."/>
            <person name="Ramos J.L."/>
            <person name="Gallego J.R."/>
            <person name="Llorente I."/>
            <person name="Martins Dos Santos V.A."/>
            <person name="Jensen O.N."/>
            <person name="Pelaez A.I."/>
            <person name="Sanchez J."/>
            <person name="Ferrer M."/>
        </authorList>
    </citation>
    <scope>NUCLEOTIDE SEQUENCE</scope>
</reference>
<protein>
    <submittedName>
        <fullName evidence="6">Helix-turn-helix, HxlR type domain protein</fullName>
    </submittedName>
</protein>
<keyword evidence="3" id="KW-0804">Transcription</keyword>
<reference evidence="6" key="1">
    <citation type="submission" date="2013-08" db="EMBL/GenBank/DDBJ databases">
        <authorList>
            <person name="Mendez C."/>
            <person name="Richter M."/>
            <person name="Ferrer M."/>
            <person name="Sanchez J."/>
        </authorList>
    </citation>
    <scope>NUCLEOTIDE SEQUENCE</scope>
</reference>
<keyword evidence="1" id="KW-0805">Transcription regulation</keyword>
<dbReference type="EMBL" id="AUZZ01006239">
    <property type="protein sequence ID" value="EQD46945.1"/>
    <property type="molecule type" value="Genomic_DNA"/>
</dbReference>
<dbReference type="InterPro" id="IPR036388">
    <property type="entry name" value="WH-like_DNA-bd_sf"/>
</dbReference>
<dbReference type="Gene3D" id="1.10.10.10">
    <property type="entry name" value="Winged helix-like DNA-binding domain superfamily/Winged helix DNA-binding domain"/>
    <property type="match status" value="1"/>
</dbReference>
<dbReference type="AlphaFoldDB" id="T1AXY8"/>
<feature type="region of interest" description="Disordered" evidence="4">
    <location>
        <begin position="93"/>
        <end position="129"/>
    </location>
</feature>
<feature type="region of interest" description="Disordered" evidence="4">
    <location>
        <begin position="143"/>
        <end position="195"/>
    </location>
</feature>
<dbReference type="GO" id="GO:0003677">
    <property type="term" value="F:DNA binding"/>
    <property type="evidence" value="ECO:0007669"/>
    <property type="project" value="UniProtKB-KW"/>
</dbReference>
<sequence length="195" mass="21459">MFGKWTTEILLGLHAAPTAGFEDLRRSLPDISARVLSIKLKELEENGMVRRAIVDARPPRVRYSLTERGWTVAWLARPIYLYLRANPAEPAATADSTPVWATARPSPTPAREPKTTAGRSTRRLLGEAPSYDEYVRTDLERRLAMESRTPRTNLPLDVPRGPANATRGLAGRPGVGPRPIDLGSGRPRVTTDASV</sequence>
<keyword evidence="2" id="KW-0238">DNA-binding</keyword>
<organism evidence="6">
    <name type="scientific">mine drainage metagenome</name>
    <dbReference type="NCBI Taxonomy" id="410659"/>
    <lineage>
        <taxon>unclassified sequences</taxon>
        <taxon>metagenomes</taxon>
        <taxon>ecological metagenomes</taxon>
    </lineage>
</organism>
<comment type="caution">
    <text evidence="6">The sequence shown here is derived from an EMBL/GenBank/DDBJ whole genome shotgun (WGS) entry which is preliminary data.</text>
</comment>
<dbReference type="PROSITE" id="PS51118">
    <property type="entry name" value="HTH_HXLR"/>
    <property type="match status" value="1"/>
</dbReference>
<evidence type="ECO:0000256" key="2">
    <source>
        <dbReference type="ARBA" id="ARBA00023125"/>
    </source>
</evidence>
<dbReference type="SUPFAM" id="SSF46785">
    <property type="entry name" value="Winged helix' DNA-binding domain"/>
    <property type="match status" value="1"/>
</dbReference>
<gene>
    <name evidence="6" type="ORF">B2A_08657</name>
</gene>
<accession>T1AXY8</accession>
<dbReference type="PANTHER" id="PTHR33204">
    <property type="entry name" value="TRANSCRIPTIONAL REGULATOR, MARR FAMILY"/>
    <property type="match status" value="1"/>
</dbReference>
<evidence type="ECO:0000256" key="4">
    <source>
        <dbReference type="SAM" id="MobiDB-lite"/>
    </source>
</evidence>
<evidence type="ECO:0000256" key="1">
    <source>
        <dbReference type="ARBA" id="ARBA00023015"/>
    </source>
</evidence>